<dbReference type="PANTHER" id="PTHR11092:SF0">
    <property type="entry name" value="EPIMERASE FAMILY PROTEIN SDR39U1"/>
    <property type="match status" value="1"/>
</dbReference>
<evidence type="ECO:0000313" key="4">
    <source>
        <dbReference type="EMBL" id="MFC6238854.1"/>
    </source>
</evidence>
<dbReference type="RefSeq" id="WP_386767423.1">
    <property type="nucleotide sequence ID" value="NZ_JBHSTI010000008.1"/>
</dbReference>
<dbReference type="Proteomes" id="UP001596138">
    <property type="component" value="Unassembled WGS sequence"/>
</dbReference>
<protein>
    <submittedName>
        <fullName evidence="4">TIGR01777 family oxidoreductase</fullName>
    </submittedName>
</protein>
<dbReference type="InterPro" id="IPR013549">
    <property type="entry name" value="DUF1731"/>
</dbReference>
<sequence length="301" mass="31045">MKVVVSGSSGLIGSSLVASLQADGHDVVTLVRRTPTAAGQVQWDPSLGASGVTAELRAAIDGAGAVVNLAGAGVAEKRWDEAWKHQILDSRVAATTCLATAITDVASKPPVFVSGSASGYYGDTGPVAADESAHAGRTFLAHVCQSWELAAEPAREVGVRVVHPRTGTVADPDGGAFGRWLPVFKLGGGGPLGNGKQWWSLISLTDEVRGIRHAIDTDSLVGPANFAAPEQVTNGDLAKALGRALSRPSLVPAPLFGLRIVLGEFADELVISQRMAPNALTASGFEFSHPTIASIVEDMLG</sequence>
<evidence type="ECO:0000259" key="3">
    <source>
        <dbReference type="Pfam" id="PF08338"/>
    </source>
</evidence>
<evidence type="ECO:0000259" key="2">
    <source>
        <dbReference type="Pfam" id="PF01370"/>
    </source>
</evidence>
<dbReference type="InterPro" id="IPR010099">
    <property type="entry name" value="SDR39U1"/>
</dbReference>
<gene>
    <name evidence="4" type="ORF">ACFQGU_13275</name>
</gene>
<comment type="caution">
    <text evidence="4">The sequence shown here is derived from an EMBL/GenBank/DDBJ whole genome shotgun (WGS) entry which is preliminary data.</text>
</comment>
<dbReference type="PANTHER" id="PTHR11092">
    <property type="entry name" value="SUGAR NUCLEOTIDE EPIMERASE RELATED"/>
    <property type="match status" value="1"/>
</dbReference>
<dbReference type="Gene3D" id="3.40.50.720">
    <property type="entry name" value="NAD(P)-binding Rossmann-like Domain"/>
    <property type="match status" value="1"/>
</dbReference>
<organism evidence="4 5">
    <name type="scientific">Longivirga aurantiaca</name>
    <dbReference type="NCBI Taxonomy" id="1837743"/>
    <lineage>
        <taxon>Bacteria</taxon>
        <taxon>Bacillati</taxon>
        <taxon>Actinomycetota</taxon>
        <taxon>Actinomycetes</taxon>
        <taxon>Sporichthyales</taxon>
        <taxon>Sporichthyaceae</taxon>
        <taxon>Longivirga</taxon>
    </lineage>
</organism>
<feature type="domain" description="DUF1731" evidence="3">
    <location>
        <begin position="253"/>
        <end position="298"/>
    </location>
</feature>
<evidence type="ECO:0000313" key="5">
    <source>
        <dbReference type="Proteomes" id="UP001596138"/>
    </source>
</evidence>
<dbReference type="InterPro" id="IPR001509">
    <property type="entry name" value="Epimerase_deHydtase"/>
</dbReference>
<proteinExistence type="inferred from homology"/>
<dbReference type="InterPro" id="IPR036291">
    <property type="entry name" value="NAD(P)-bd_dom_sf"/>
</dbReference>
<dbReference type="NCBIfam" id="TIGR01777">
    <property type="entry name" value="yfcH"/>
    <property type="match status" value="1"/>
</dbReference>
<dbReference type="Pfam" id="PF01370">
    <property type="entry name" value="Epimerase"/>
    <property type="match status" value="1"/>
</dbReference>
<dbReference type="Pfam" id="PF08338">
    <property type="entry name" value="DUF1731"/>
    <property type="match status" value="1"/>
</dbReference>
<keyword evidence="5" id="KW-1185">Reference proteome</keyword>
<accession>A0ABW1T3H4</accession>
<feature type="domain" description="NAD-dependent epimerase/dehydratase" evidence="2">
    <location>
        <begin position="3"/>
        <end position="217"/>
    </location>
</feature>
<dbReference type="EMBL" id="JBHSTI010000008">
    <property type="protein sequence ID" value="MFC6238854.1"/>
    <property type="molecule type" value="Genomic_DNA"/>
</dbReference>
<comment type="similarity">
    <text evidence="1">Belongs to the NAD(P)-dependent epimerase/dehydratase family. SDR39U1 subfamily.</text>
</comment>
<dbReference type="SUPFAM" id="SSF51735">
    <property type="entry name" value="NAD(P)-binding Rossmann-fold domains"/>
    <property type="match status" value="1"/>
</dbReference>
<reference evidence="5" key="1">
    <citation type="journal article" date="2019" name="Int. J. Syst. Evol. Microbiol.">
        <title>The Global Catalogue of Microorganisms (GCM) 10K type strain sequencing project: providing services to taxonomists for standard genome sequencing and annotation.</title>
        <authorList>
            <consortium name="The Broad Institute Genomics Platform"/>
            <consortium name="The Broad Institute Genome Sequencing Center for Infectious Disease"/>
            <person name="Wu L."/>
            <person name="Ma J."/>
        </authorList>
    </citation>
    <scope>NUCLEOTIDE SEQUENCE [LARGE SCALE GENOMIC DNA]</scope>
    <source>
        <strain evidence="5">CGMCC 4.7317</strain>
    </source>
</reference>
<evidence type="ECO:0000256" key="1">
    <source>
        <dbReference type="ARBA" id="ARBA00009353"/>
    </source>
</evidence>
<name>A0ABW1T3H4_9ACTN</name>